<protein>
    <submittedName>
        <fullName evidence="1">Uncharacterized protein</fullName>
    </submittedName>
</protein>
<dbReference type="OrthoDB" id="4413621at2"/>
<proteinExistence type="predicted"/>
<evidence type="ECO:0000313" key="1">
    <source>
        <dbReference type="EMBL" id="BAC17665.1"/>
    </source>
</evidence>
<dbReference type="HOGENOM" id="CLU_1044744_0_0_11"/>
<dbReference type="EMBL" id="BA000035">
    <property type="protein sequence ID" value="BAC17665.1"/>
    <property type="molecule type" value="Genomic_DNA"/>
</dbReference>
<dbReference type="KEGG" id="cef:CE0855"/>
<sequence length="266" mass="29381">MGRMLDGRPTYDWWVIDHTGKRWNIYGDVQGQEGVHMTMIDQVEATVERAASATATQVGQRPGGGTYGKLSPVLSVYIQEEDRPGAFEKWTKAWSQHLGYENTLYCQSPRRRHPKRLEVLRAAGRASPTGDPGVVGGVEQTLSLDAWGGVWIGEPITLGNNDQWTNDGDLYPLITYKPGTTPGTVGLSVDTHSWSATHPAMPPGTTVDLDPDQRMKTYVDGVATPEFWSTWRNHWNPLQVAPGESVVATVPDGGVLEIIPRYETPW</sequence>
<dbReference type="Proteomes" id="UP000001409">
    <property type="component" value="Chromosome"/>
</dbReference>
<reference evidence="1 2" key="1">
    <citation type="journal article" date="2003" name="Genome Res.">
        <title>Comparative complete genome sequence analysis of the amino acid replacements responsible for the thermostability of Corynebacterium efficiens.</title>
        <authorList>
            <person name="Nishio Y."/>
            <person name="Nakamura Y."/>
            <person name="Kawarabayasi Y."/>
            <person name="Usuda Y."/>
            <person name="Kimura E."/>
            <person name="Sugimoto S."/>
            <person name="Matsui K."/>
            <person name="Yamagishi A."/>
            <person name="Kikuchi H."/>
            <person name="Ikeo K."/>
            <person name="Gojobori T."/>
        </authorList>
    </citation>
    <scope>NUCLEOTIDE SEQUENCE [LARGE SCALE GENOMIC DNA]</scope>
    <source>
        <strain evidence="2">DSM 44549 / YS-314 / AJ 12310 / JCM 11189 / NBRC 100395</strain>
    </source>
</reference>
<dbReference type="RefSeq" id="WP_011075171.1">
    <property type="nucleotide sequence ID" value="NC_004369.1"/>
</dbReference>
<name>Q8FRA6_COREF</name>
<organism evidence="1 2">
    <name type="scientific">Corynebacterium efficiens (strain DSM 44549 / YS-314 / AJ 12310 / JCM 11189 / NBRC 100395)</name>
    <dbReference type="NCBI Taxonomy" id="196164"/>
    <lineage>
        <taxon>Bacteria</taxon>
        <taxon>Bacillati</taxon>
        <taxon>Actinomycetota</taxon>
        <taxon>Actinomycetes</taxon>
        <taxon>Mycobacteriales</taxon>
        <taxon>Corynebacteriaceae</taxon>
        <taxon>Corynebacterium</taxon>
    </lineage>
</organism>
<dbReference type="STRING" id="196164.gene:10741259"/>
<evidence type="ECO:0000313" key="2">
    <source>
        <dbReference type="Proteomes" id="UP000001409"/>
    </source>
</evidence>
<keyword evidence="2" id="KW-1185">Reference proteome</keyword>
<dbReference type="AlphaFoldDB" id="Q8FRA6"/>
<accession>Q8FRA6</accession>